<gene>
    <name evidence="2" type="ORF">H9757_10110</name>
</gene>
<dbReference type="PROSITE" id="PS51186">
    <property type="entry name" value="GNAT"/>
    <property type="match status" value="1"/>
</dbReference>
<dbReference type="Proteomes" id="UP000823894">
    <property type="component" value="Unassembled WGS sequence"/>
</dbReference>
<dbReference type="Pfam" id="PF13530">
    <property type="entry name" value="SCP2_2"/>
    <property type="match status" value="1"/>
</dbReference>
<dbReference type="InterPro" id="IPR000182">
    <property type="entry name" value="GNAT_dom"/>
</dbReference>
<dbReference type="SUPFAM" id="SSF55729">
    <property type="entry name" value="Acyl-CoA N-acyltransferases (Nat)"/>
    <property type="match status" value="1"/>
</dbReference>
<reference evidence="2" key="1">
    <citation type="journal article" date="2021" name="PeerJ">
        <title>Extensive microbial diversity within the chicken gut microbiome revealed by metagenomics and culture.</title>
        <authorList>
            <person name="Gilroy R."/>
            <person name="Ravi A."/>
            <person name="Getino M."/>
            <person name="Pursley I."/>
            <person name="Horton D.L."/>
            <person name="Alikhan N.F."/>
            <person name="Baker D."/>
            <person name="Gharbi K."/>
            <person name="Hall N."/>
            <person name="Watson M."/>
            <person name="Adriaenssens E.M."/>
            <person name="Foster-Nyarko E."/>
            <person name="Jarju S."/>
            <person name="Secka A."/>
            <person name="Antonio M."/>
            <person name="Oren A."/>
            <person name="Chaudhuri R.R."/>
            <person name="La Ragione R."/>
            <person name="Hildebrand F."/>
            <person name="Pallen M.J."/>
        </authorList>
    </citation>
    <scope>NUCLEOTIDE SEQUENCE</scope>
    <source>
        <strain evidence="2">ChiGjej1B1-1692</strain>
    </source>
</reference>
<reference evidence="2" key="2">
    <citation type="submission" date="2021-04" db="EMBL/GenBank/DDBJ databases">
        <authorList>
            <person name="Gilroy R."/>
        </authorList>
    </citation>
    <scope>NUCLEOTIDE SEQUENCE</scope>
    <source>
        <strain evidence="2">ChiGjej1B1-1692</strain>
    </source>
</reference>
<accession>A0A9D2NWU8</accession>
<keyword evidence="2" id="KW-0808">Transferase</keyword>
<keyword evidence="2" id="KW-0012">Acyltransferase</keyword>
<dbReference type="EC" id="2.3.1.-" evidence="2"/>
<evidence type="ECO:0000313" key="2">
    <source>
        <dbReference type="EMBL" id="HJC39397.1"/>
    </source>
</evidence>
<dbReference type="GO" id="GO:0030649">
    <property type="term" value="P:aminoglycoside antibiotic catabolic process"/>
    <property type="evidence" value="ECO:0007669"/>
    <property type="project" value="TreeGrafter"/>
</dbReference>
<dbReference type="InterPro" id="IPR036527">
    <property type="entry name" value="SCP2_sterol-bd_dom_sf"/>
</dbReference>
<protein>
    <submittedName>
        <fullName evidence="2">GNAT family N-acetyltransferase</fullName>
        <ecNumber evidence="2">2.3.1.-</ecNumber>
    </submittedName>
</protein>
<dbReference type="Gene3D" id="3.30.1050.10">
    <property type="entry name" value="SCP2 sterol-binding domain"/>
    <property type="match status" value="1"/>
</dbReference>
<dbReference type="AlphaFoldDB" id="A0A9D2NWU8"/>
<dbReference type="PANTHER" id="PTHR37817:SF1">
    <property type="entry name" value="N-ACETYLTRANSFERASE EIS"/>
    <property type="match status" value="1"/>
</dbReference>
<name>A0A9D2NWU8_9FIRM</name>
<dbReference type="SUPFAM" id="SSF55718">
    <property type="entry name" value="SCP-like"/>
    <property type="match status" value="1"/>
</dbReference>
<dbReference type="InterPro" id="IPR051554">
    <property type="entry name" value="Acetyltransferase_Eis"/>
</dbReference>
<organism evidence="2 3">
    <name type="scientific">Candidatus Mediterraneibacter faecigallinarum</name>
    <dbReference type="NCBI Taxonomy" id="2838669"/>
    <lineage>
        <taxon>Bacteria</taxon>
        <taxon>Bacillati</taxon>
        <taxon>Bacillota</taxon>
        <taxon>Clostridia</taxon>
        <taxon>Lachnospirales</taxon>
        <taxon>Lachnospiraceae</taxon>
        <taxon>Mediterraneibacter</taxon>
    </lineage>
</organism>
<feature type="domain" description="N-acetyltransferase" evidence="1">
    <location>
        <begin position="1"/>
        <end position="197"/>
    </location>
</feature>
<dbReference type="PANTHER" id="PTHR37817">
    <property type="entry name" value="N-ACETYLTRANSFERASE EIS"/>
    <property type="match status" value="1"/>
</dbReference>
<evidence type="ECO:0000313" key="3">
    <source>
        <dbReference type="Proteomes" id="UP000823894"/>
    </source>
</evidence>
<comment type="caution">
    <text evidence="2">The sequence shown here is derived from an EMBL/GenBank/DDBJ whole genome shotgun (WGS) entry which is preliminary data.</text>
</comment>
<proteinExistence type="predicted"/>
<dbReference type="Gene3D" id="3.40.630.30">
    <property type="match status" value="1"/>
</dbReference>
<sequence>MMLRRLKTEEHPVTRKLWEEVFPEDTKEFLDYYYFIKARTNEIYVIEEDGDIRSMLQLNPYTMQVNDQKFPSNYIIAVATQKEYRGRGYMGSLLKKSMEDMYARKIPFTFLMPAAEAIYTPYDFRYIYRQKTGILSGCDDAEKKMFNSGVESSDAGIWDAEALSDFFAQNFAGKWQVYAVRDEEYYRTMILEQQSERGGVRLLKDEGRIVGMFAYASEDETEIREPLILPGYEAEVERAVCELKCPDGRPVKAYGYEGGTHRTERPLIMARILYLPALLGALKVPEESSVDCSFAVIDPLIRQNSRVWRVRSASGETCLNVSETEDSEGVIPAAELTELLFGVKTAEEISRSEHVILSEHLAQELEKIEKLSSVFINEIV</sequence>
<dbReference type="InterPro" id="IPR025559">
    <property type="entry name" value="Eis_dom"/>
</dbReference>
<dbReference type="CDD" id="cd04301">
    <property type="entry name" value="NAT_SF"/>
    <property type="match status" value="1"/>
</dbReference>
<dbReference type="Pfam" id="PF13527">
    <property type="entry name" value="Acetyltransf_9"/>
    <property type="match status" value="1"/>
</dbReference>
<dbReference type="GO" id="GO:0034069">
    <property type="term" value="F:aminoglycoside N-acetyltransferase activity"/>
    <property type="evidence" value="ECO:0007669"/>
    <property type="project" value="TreeGrafter"/>
</dbReference>
<evidence type="ECO:0000259" key="1">
    <source>
        <dbReference type="PROSITE" id="PS51186"/>
    </source>
</evidence>
<dbReference type="EMBL" id="DWWK01000158">
    <property type="protein sequence ID" value="HJC39397.1"/>
    <property type="molecule type" value="Genomic_DNA"/>
</dbReference>
<dbReference type="InterPro" id="IPR016181">
    <property type="entry name" value="Acyl_CoA_acyltransferase"/>
</dbReference>